<accession>A0AAF1K5W8</accession>
<sequence>MTRLLLSTLLLILAALPAMAQAPANLQAQRARTINTGGAQGAYHTLFCPPFPPALARVYFNGYACTTSRGTLENITRALEAPGAIGFAQLDVYSREAARRPAEFQRLTVIRRDIACEGLWMITRNDRLATLGDVQGLARRINFILPPRESGSTASFSYLREIDPEGLGRIAEANIRYGRDSTDVIEQVAASTDGAVGFFVQFADPSNANIKLLVERNLHVVPVVSRELLRARVDDEAVYQVQEFALSEGGVFGIGGRSRTATTACTPVAIFTATPDVLPAGSARDDQRDLIQRLREVPSAQLLPQQSAIARLISGTRRLSQGAVDGMVNAAESARRLAERAVN</sequence>
<evidence type="ECO:0000256" key="1">
    <source>
        <dbReference type="SAM" id="SignalP"/>
    </source>
</evidence>
<dbReference type="Proteomes" id="UP001196068">
    <property type="component" value="Unassembled WGS sequence"/>
</dbReference>
<protein>
    <submittedName>
        <fullName evidence="2">Uncharacterized protein</fullName>
    </submittedName>
</protein>
<gene>
    <name evidence="2" type="ORF">GXW79_18305</name>
</gene>
<dbReference type="RefSeq" id="WP_211875902.1">
    <property type="nucleotide sequence ID" value="NZ_JAAEDH010000025.1"/>
</dbReference>
<reference evidence="2" key="1">
    <citation type="submission" date="2020-01" db="EMBL/GenBank/DDBJ databases">
        <authorList>
            <person name="Rat A."/>
        </authorList>
    </citation>
    <scope>NUCLEOTIDE SEQUENCE</scope>
    <source>
        <strain evidence="2">LMG 28251</strain>
    </source>
</reference>
<comment type="caution">
    <text evidence="2">The sequence shown here is derived from an EMBL/GenBank/DDBJ whole genome shotgun (WGS) entry which is preliminary data.</text>
</comment>
<dbReference type="EMBL" id="JAAEDH010000025">
    <property type="protein sequence ID" value="MBR0657035.1"/>
    <property type="molecule type" value="Genomic_DNA"/>
</dbReference>
<proteinExistence type="predicted"/>
<keyword evidence="1" id="KW-0732">Signal</keyword>
<organism evidence="2 3">
    <name type="scientific">Plastoroseomonas arctica</name>
    <dbReference type="NCBI Taxonomy" id="1509237"/>
    <lineage>
        <taxon>Bacteria</taxon>
        <taxon>Pseudomonadati</taxon>
        <taxon>Pseudomonadota</taxon>
        <taxon>Alphaproteobacteria</taxon>
        <taxon>Acetobacterales</taxon>
        <taxon>Acetobacteraceae</taxon>
        <taxon>Plastoroseomonas</taxon>
    </lineage>
</organism>
<evidence type="ECO:0000313" key="2">
    <source>
        <dbReference type="EMBL" id="MBR0657035.1"/>
    </source>
</evidence>
<dbReference type="AlphaFoldDB" id="A0AAF1K5W8"/>
<keyword evidence="3" id="KW-1185">Reference proteome</keyword>
<reference evidence="2" key="2">
    <citation type="journal article" date="2021" name="Syst. Appl. Microbiol.">
        <title>Roseomonas hellenica sp. nov., isolated from roots of wild-growing Alkanna tinctoria.</title>
        <authorList>
            <person name="Rat A."/>
            <person name="Naranjo H.D."/>
            <person name="Lebbe L."/>
            <person name="Cnockaert M."/>
            <person name="Krigas N."/>
            <person name="Grigoriadou K."/>
            <person name="Maloupa E."/>
            <person name="Willems A."/>
        </authorList>
    </citation>
    <scope>NUCLEOTIDE SEQUENCE</scope>
    <source>
        <strain evidence="2">LMG 28251</strain>
    </source>
</reference>
<evidence type="ECO:0000313" key="3">
    <source>
        <dbReference type="Proteomes" id="UP001196068"/>
    </source>
</evidence>
<feature type="signal peptide" evidence="1">
    <location>
        <begin position="1"/>
        <end position="20"/>
    </location>
</feature>
<name>A0AAF1K5W8_9PROT</name>
<feature type="chain" id="PRO_5042051538" evidence="1">
    <location>
        <begin position="21"/>
        <end position="343"/>
    </location>
</feature>